<accession>A0A7Z2T7Q0</accession>
<dbReference type="NCBIfam" id="TIGR02450">
    <property type="entry name" value="TIGR02450 family Trp-rich protein"/>
    <property type="match status" value="1"/>
</dbReference>
<evidence type="ECO:0000313" key="2">
    <source>
        <dbReference type="Proteomes" id="UP000464262"/>
    </source>
</evidence>
<dbReference type="Proteomes" id="UP000464262">
    <property type="component" value="Chromosome 2"/>
</dbReference>
<name>A0A7Z2T7Q0_9VIBR</name>
<proteinExistence type="predicted"/>
<dbReference type="AlphaFoldDB" id="A0A7Z2T7Q0"/>
<dbReference type="KEGG" id="vas:GT360_20600"/>
<dbReference type="EMBL" id="CP047476">
    <property type="protein sequence ID" value="QIA65908.1"/>
    <property type="molecule type" value="Genomic_DNA"/>
</dbReference>
<organism evidence="1 2">
    <name type="scientific">Vibrio astriarenae</name>
    <dbReference type="NCBI Taxonomy" id="1481923"/>
    <lineage>
        <taxon>Bacteria</taxon>
        <taxon>Pseudomonadati</taxon>
        <taxon>Pseudomonadota</taxon>
        <taxon>Gammaproteobacteria</taxon>
        <taxon>Vibrionales</taxon>
        <taxon>Vibrionaceae</taxon>
        <taxon>Vibrio</taxon>
    </lineage>
</organism>
<dbReference type="InterPro" id="IPR012663">
    <property type="entry name" value="CHP02450_Tryp"/>
</dbReference>
<dbReference type="Pfam" id="PF09493">
    <property type="entry name" value="DUF2389"/>
    <property type="match status" value="1"/>
</dbReference>
<reference evidence="1 2" key="1">
    <citation type="submission" date="2020-01" db="EMBL/GenBank/DDBJ databases">
        <title>Whole genome and functional gene identification of agarase of Vibrio HN897.</title>
        <authorList>
            <person name="Liu Y."/>
            <person name="Zhao Z."/>
        </authorList>
    </citation>
    <scope>NUCLEOTIDE SEQUENCE [LARGE SCALE GENOMIC DNA]</scope>
    <source>
        <strain evidence="1 2">HN897</strain>
    </source>
</reference>
<gene>
    <name evidence="1" type="ORF">GT360_20600</name>
</gene>
<keyword evidence="2" id="KW-1185">Reference proteome</keyword>
<dbReference type="RefSeq" id="WP_164650804.1">
    <property type="nucleotide sequence ID" value="NZ_CP047476.1"/>
</dbReference>
<protein>
    <submittedName>
        <fullName evidence="1">TIGR02450 family Trp-rich protein</fullName>
    </submittedName>
</protein>
<sequence>MNRINPKKLLHSKWTAVEPQNREKHFMVTEVDYDEEGKVVLCILEAVLSDREYSIDWTQLKSRDNWLQGWK</sequence>
<evidence type="ECO:0000313" key="1">
    <source>
        <dbReference type="EMBL" id="QIA65908.1"/>
    </source>
</evidence>